<dbReference type="InterPro" id="IPR015943">
    <property type="entry name" value="WD40/YVTN_repeat-like_dom_sf"/>
</dbReference>
<gene>
    <name evidence="5" type="ORF">TWF694_008144</name>
</gene>
<feature type="repeat" description="WD" evidence="3">
    <location>
        <begin position="359"/>
        <end position="400"/>
    </location>
</feature>
<reference evidence="5 6" key="1">
    <citation type="submission" date="2019-10" db="EMBL/GenBank/DDBJ databases">
        <authorList>
            <person name="Palmer J.M."/>
        </authorList>
    </citation>
    <scope>NUCLEOTIDE SEQUENCE [LARGE SCALE GENOMIC DNA]</scope>
    <source>
        <strain evidence="5 6">TWF694</strain>
    </source>
</reference>
<dbReference type="PANTHER" id="PTHR19857:SF8">
    <property type="entry name" value="ANGIO-ASSOCIATED MIGRATORY CELL PROTEIN"/>
    <property type="match status" value="1"/>
</dbReference>
<feature type="compositionally biased region" description="Acidic residues" evidence="4">
    <location>
        <begin position="25"/>
        <end position="34"/>
    </location>
</feature>
<evidence type="ECO:0000256" key="1">
    <source>
        <dbReference type="ARBA" id="ARBA00022574"/>
    </source>
</evidence>
<accession>A0AAV9XLW1</accession>
<dbReference type="InterPro" id="IPR001680">
    <property type="entry name" value="WD40_rpt"/>
</dbReference>
<keyword evidence="1 3" id="KW-0853">WD repeat</keyword>
<evidence type="ECO:0000313" key="6">
    <source>
        <dbReference type="Proteomes" id="UP001365542"/>
    </source>
</evidence>
<keyword evidence="6" id="KW-1185">Reference proteome</keyword>
<dbReference type="AlphaFoldDB" id="A0AAV9XLW1"/>
<feature type="repeat" description="WD" evidence="3">
    <location>
        <begin position="401"/>
        <end position="445"/>
    </location>
</feature>
<feature type="repeat" description="WD" evidence="3">
    <location>
        <begin position="149"/>
        <end position="179"/>
    </location>
</feature>
<dbReference type="EMBL" id="JAVHJO010000004">
    <property type="protein sequence ID" value="KAK6540753.1"/>
    <property type="molecule type" value="Genomic_DNA"/>
</dbReference>
<evidence type="ECO:0000313" key="5">
    <source>
        <dbReference type="EMBL" id="KAK6540753.1"/>
    </source>
</evidence>
<organism evidence="5 6">
    <name type="scientific">Orbilia ellipsospora</name>
    <dbReference type="NCBI Taxonomy" id="2528407"/>
    <lineage>
        <taxon>Eukaryota</taxon>
        <taxon>Fungi</taxon>
        <taxon>Dikarya</taxon>
        <taxon>Ascomycota</taxon>
        <taxon>Pezizomycotina</taxon>
        <taxon>Orbiliomycetes</taxon>
        <taxon>Orbiliales</taxon>
        <taxon>Orbiliaceae</taxon>
        <taxon>Orbilia</taxon>
    </lineage>
</organism>
<protein>
    <recommendedName>
        <fullName evidence="7">WD40 repeat-like protein</fullName>
    </recommendedName>
</protein>
<dbReference type="PROSITE" id="PS50294">
    <property type="entry name" value="WD_REPEATS_REGION"/>
    <property type="match status" value="1"/>
</dbReference>
<feature type="compositionally biased region" description="Acidic residues" evidence="4">
    <location>
        <begin position="45"/>
        <end position="67"/>
    </location>
</feature>
<dbReference type="Pfam" id="PF00400">
    <property type="entry name" value="WD40"/>
    <property type="match status" value="4"/>
</dbReference>
<feature type="region of interest" description="Disordered" evidence="4">
    <location>
        <begin position="1"/>
        <end position="77"/>
    </location>
</feature>
<dbReference type="Proteomes" id="UP001365542">
    <property type="component" value="Unassembled WGS sequence"/>
</dbReference>
<evidence type="ECO:0008006" key="7">
    <source>
        <dbReference type="Google" id="ProtNLM"/>
    </source>
</evidence>
<dbReference type="InterPro" id="IPR051179">
    <property type="entry name" value="WD_repeat_multifunction"/>
</dbReference>
<dbReference type="PROSITE" id="PS50082">
    <property type="entry name" value="WD_REPEATS_2"/>
    <property type="match status" value="4"/>
</dbReference>
<comment type="caution">
    <text evidence="5">The sequence shown here is derived from an EMBL/GenBank/DDBJ whole genome shotgun (WGS) entry which is preliminary data.</text>
</comment>
<dbReference type="SMART" id="SM00320">
    <property type="entry name" value="WD40"/>
    <property type="match status" value="8"/>
</dbReference>
<dbReference type="InterPro" id="IPR036322">
    <property type="entry name" value="WD40_repeat_dom_sf"/>
</dbReference>
<evidence type="ECO:0000256" key="2">
    <source>
        <dbReference type="ARBA" id="ARBA00022737"/>
    </source>
</evidence>
<dbReference type="Gene3D" id="2.130.10.10">
    <property type="entry name" value="YVTN repeat-like/Quinoprotein amine dehydrogenase"/>
    <property type="match status" value="1"/>
</dbReference>
<dbReference type="SUPFAM" id="SSF50978">
    <property type="entry name" value="WD40 repeat-like"/>
    <property type="match status" value="1"/>
</dbReference>
<dbReference type="PANTHER" id="PTHR19857">
    <property type="entry name" value="MITOCHONDRIAL DIVISION PROTEIN 1-RELATED"/>
    <property type="match status" value="1"/>
</dbReference>
<name>A0AAV9XLW1_9PEZI</name>
<proteinExistence type="predicted"/>
<evidence type="ECO:0000256" key="4">
    <source>
        <dbReference type="SAM" id="MobiDB-lite"/>
    </source>
</evidence>
<evidence type="ECO:0000256" key="3">
    <source>
        <dbReference type="PROSITE-ProRule" id="PRU00221"/>
    </source>
</evidence>
<sequence>MVSPHPHTPAGARAAYNSGSNSDFDPSESADQGDDQPSYIANNEALEEIVPDDEDQPMDDLSDDEAEASSTAYRGQGAGESIEIDLINDSTLHFDAHTDSIYSIAANPRLAGIIATGGGDDVAFIWSTDASDETPSGRERSSQTPIFKLEGHEESVTSVAFTASGEFLVSGSMNGKIIVTRCLDATKPKEPNSWKKIAEVQETEEIGWMTTHPTENIFALGAADGSVWVYTIDKDAPAGSELVIKQVFYNHTGSSTGGTFARNGELLATVSETSELFVHSVESGEVVVRFGPEDARFNVEGGLYAVAANPAGTVVVVGGATGECKVVALPTAGTQRGAGARRGGSATAGTQNAQILATLSTQSESIETLAFSLSVPLLAAGSVDKTIVLYDTQRWTVRKTIQGHEDSVVKVQWGDGAQGQWMLTSCSMDRTVRRWDCRTGEEKFKWQGHVDGVLGFVVDSRGRVITAGDDNVALVFEERTATAPVVGSASGQP</sequence>
<keyword evidence="2" id="KW-0677">Repeat</keyword>
<feature type="repeat" description="WD" evidence="3">
    <location>
        <begin position="94"/>
        <end position="136"/>
    </location>
</feature>